<dbReference type="Proteomes" id="UP000187203">
    <property type="component" value="Unassembled WGS sequence"/>
</dbReference>
<protein>
    <submittedName>
        <fullName evidence="2">Pecanex-like protein 1</fullName>
    </submittedName>
</protein>
<reference evidence="3" key="1">
    <citation type="submission" date="2013-09" db="EMBL/GenBank/DDBJ databases">
        <title>Corchorus olitorius genome sequencing.</title>
        <authorList>
            <person name="Alam M."/>
            <person name="Haque M.S."/>
            <person name="Islam M.S."/>
            <person name="Emdad E.M."/>
            <person name="Islam M.M."/>
            <person name="Ahmed B."/>
            <person name="Halim A."/>
            <person name="Hossen Q.M.M."/>
            <person name="Hossain M.Z."/>
            <person name="Ahmed R."/>
            <person name="Khan M.M."/>
            <person name="Islam R."/>
            <person name="Rashid M.M."/>
            <person name="Khan S.A."/>
            <person name="Rahman M.S."/>
            <person name="Alam M."/>
            <person name="Yahiya A.S."/>
            <person name="Khan M.S."/>
            <person name="Azam M.S."/>
            <person name="Haque T."/>
            <person name="Lashkar M.Z.H."/>
            <person name="Akhand A.I."/>
            <person name="Morshed G."/>
            <person name="Roy S."/>
            <person name="Uddin K.S."/>
            <person name="Rabeya T."/>
            <person name="Hossain A.S."/>
            <person name="Chowdhury A."/>
            <person name="Snigdha A.R."/>
            <person name="Mortoza M.S."/>
            <person name="Matin S.A."/>
            <person name="Hoque S.M.E."/>
            <person name="Islam M.K."/>
            <person name="Roy D.K."/>
            <person name="Haider R."/>
            <person name="Moosa M.M."/>
            <person name="Elias S.M."/>
            <person name="Hasan A.M."/>
            <person name="Jahan S."/>
            <person name="Shafiuddin M."/>
            <person name="Mahmood N."/>
            <person name="Shommy N.S."/>
        </authorList>
    </citation>
    <scope>NUCLEOTIDE SEQUENCE [LARGE SCALE GENOMIC DNA]</scope>
    <source>
        <strain evidence="3">cv. O-4</strain>
    </source>
</reference>
<proteinExistence type="predicted"/>
<organism evidence="2 3">
    <name type="scientific">Corchorus olitorius</name>
    <dbReference type="NCBI Taxonomy" id="93759"/>
    <lineage>
        <taxon>Eukaryota</taxon>
        <taxon>Viridiplantae</taxon>
        <taxon>Streptophyta</taxon>
        <taxon>Embryophyta</taxon>
        <taxon>Tracheophyta</taxon>
        <taxon>Spermatophyta</taxon>
        <taxon>Magnoliopsida</taxon>
        <taxon>eudicotyledons</taxon>
        <taxon>Gunneridae</taxon>
        <taxon>Pentapetalae</taxon>
        <taxon>rosids</taxon>
        <taxon>malvids</taxon>
        <taxon>Malvales</taxon>
        <taxon>Malvaceae</taxon>
        <taxon>Grewioideae</taxon>
        <taxon>Apeibeae</taxon>
        <taxon>Corchorus</taxon>
    </lineage>
</organism>
<dbReference type="AlphaFoldDB" id="A0A1R3L2Z8"/>
<evidence type="ECO:0000313" key="3">
    <source>
        <dbReference type="Proteomes" id="UP000187203"/>
    </source>
</evidence>
<comment type="caution">
    <text evidence="2">The sequence shown here is derived from an EMBL/GenBank/DDBJ whole genome shotgun (WGS) entry which is preliminary data.</text>
</comment>
<feature type="region of interest" description="Disordered" evidence="1">
    <location>
        <begin position="1"/>
        <end position="88"/>
    </location>
</feature>
<feature type="non-terminal residue" evidence="2">
    <location>
        <position position="1"/>
    </location>
</feature>
<accession>A0A1R3L2Z8</accession>
<keyword evidence="3" id="KW-1185">Reference proteome</keyword>
<feature type="compositionally biased region" description="Low complexity" evidence="1">
    <location>
        <begin position="29"/>
        <end position="52"/>
    </location>
</feature>
<dbReference type="EMBL" id="AWUE01003655">
    <property type="protein sequence ID" value="OMP13650.1"/>
    <property type="molecule type" value="Genomic_DNA"/>
</dbReference>
<gene>
    <name evidence="2" type="ORF">COLO4_01228</name>
</gene>
<feature type="non-terminal residue" evidence="2">
    <location>
        <position position="88"/>
    </location>
</feature>
<evidence type="ECO:0000256" key="1">
    <source>
        <dbReference type="SAM" id="MobiDB-lite"/>
    </source>
</evidence>
<name>A0A1R3L2Z8_9ROSI</name>
<evidence type="ECO:0000313" key="2">
    <source>
        <dbReference type="EMBL" id="OMP13650.1"/>
    </source>
</evidence>
<feature type="compositionally biased region" description="Basic residues" evidence="1">
    <location>
        <begin position="1"/>
        <end position="12"/>
    </location>
</feature>
<sequence length="88" mass="9223">LRRQAVRPRHSQPARNATPPNRGDDAELADAAQGKQIQAAGKQQDAQDEQAAGPGGQATGQMHAEDGHAEQGQGVDQLVGHAGLENRQ</sequence>